<evidence type="ECO:0000259" key="7">
    <source>
        <dbReference type="PROSITE" id="PS50122"/>
    </source>
</evidence>
<dbReference type="PROSITE" id="PS50122">
    <property type="entry name" value="CHEB"/>
    <property type="match status" value="1"/>
</dbReference>
<dbReference type="Gene3D" id="3.40.50.180">
    <property type="entry name" value="Methylesterase CheB, C-terminal domain"/>
    <property type="match status" value="1"/>
</dbReference>
<dbReference type="InterPro" id="IPR008248">
    <property type="entry name" value="CheB-like"/>
</dbReference>
<dbReference type="SUPFAM" id="SSF52738">
    <property type="entry name" value="Methylesterase CheB, C-terminal domain"/>
    <property type="match status" value="1"/>
</dbReference>
<dbReference type="Gene3D" id="3.40.50.2300">
    <property type="match status" value="1"/>
</dbReference>
<sequence>MALIRILVADDSAVARRQIALMLSRDPELLVVGTAPTGRTAIEKVEQLKPDVLLLDLAMPDMNGLDVLTVVRKHSPHLPVLMFSALTERAGNLTLDALALGANDYLTKPSTLHGMSSLEQVQPQLVAKIKALYARGQLPTAAPRPSSPARTPTPLPPKPLRVTVLVIGASTGGPHMVAEVLATLPADFPVPVLVTQHMPPVFTHLFAERLNTLCPLRVQEARSGERVLPGQVWIAPGDHHLALVADGSGARLWTHQGPLENSCRPAVDVLFRSAAAVYGSGVLAVVMTGMGQDGMKGCQAVSDAGGQILVQEPETCVVGSMPRAVMQAGMAHWVVPLHGLGAEILRRVSRAPDLELQPRPGTAPSGAG</sequence>
<name>A0ABU5GWQ4_9BACT</name>
<dbReference type="Proteomes" id="UP001291309">
    <property type="component" value="Unassembled WGS sequence"/>
</dbReference>
<comment type="function">
    <text evidence="3">Involved in chemotaxis. Part of a chemotaxis signal transduction system that modulates chemotaxis in response to various stimuli. Catalyzes the demethylation of specific methylglutamate residues introduced into the chemoreceptors (methyl-accepting chemotaxis proteins or MCP) by CheR. Also mediates the irreversible deamidation of specific glutamine residues to glutamic acid.</text>
</comment>
<dbReference type="CDD" id="cd17541">
    <property type="entry name" value="REC_CheB-like"/>
    <property type="match status" value="1"/>
</dbReference>
<evidence type="ECO:0000313" key="9">
    <source>
        <dbReference type="Proteomes" id="UP001291309"/>
    </source>
</evidence>
<evidence type="ECO:0000256" key="3">
    <source>
        <dbReference type="HAMAP-Rule" id="MF_00099"/>
    </source>
</evidence>
<dbReference type="InterPro" id="IPR035909">
    <property type="entry name" value="CheB_C"/>
</dbReference>
<dbReference type="PROSITE" id="PS50110">
    <property type="entry name" value="RESPONSE_REGULATORY"/>
    <property type="match status" value="1"/>
</dbReference>
<evidence type="ECO:0000256" key="1">
    <source>
        <dbReference type="ARBA" id="ARBA00022801"/>
    </source>
</evidence>
<feature type="active site" evidence="3 4">
    <location>
        <position position="170"/>
    </location>
</feature>
<dbReference type="InterPro" id="IPR001789">
    <property type="entry name" value="Sig_transdc_resp-reg_receiver"/>
</dbReference>
<keyword evidence="9" id="KW-1185">Reference proteome</keyword>
<proteinExistence type="inferred from homology"/>
<dbReference type="PANTHER" id="PTHR42872">
    <property type="entry name" value="PROTEIN-GLUTAMATE METHYLESTERASE/PROTEIN-GLUTAMINE GLUTAMINASE"/>
    <property type="match status" value="1"/>
</dbReference>
<dbReference type="PANTHER" id="PTHR42872:SF3">
    <property type="entry name" value="PROTEIN-GLUTAMATE METHYLESTERASE_PROTEIN-GLUTAMINE GLUTAMINASE 1"/>
    <property type="match status" value="1"/>
</dbReference>
<evidence type="ECO:0000313" key="8">
    <source>
        <dbReference type="EMBL" id="MDY7225466.1"/>
    </source>
</evidence>
<feature type="active site" evidence="3 4">
    <location>
        <position position="293"/>
    </location>
</feature>
<comment type="catalytic activity">
    <reaction evidence="2 3">
        <text>[protein]-L-glutamate 5-O-methyl ester + H2O = L-glutamyl-[protein] + methanol + H(+)</text>
        <dbReference type="Rhea" id="RHEA:23236"/>
        <dbReference type="Rhea" id="RHEA-COMP:10208"/>
        <dbReference type="Rhea" id="RHEA-COMP:10311"/>
        <dbReference type="ChEBI" id="CHEBI:15377"/>
        <dbReference type="ChEBI" id="CHEBI:15378"/>
        <dbReference type="ChEBI" id="CHEBI:17790"/>
        <dbReference type="ChEBI" id="CHEBI:29973"/>
        <dbReference type="ChEBI" id="CHEBI:82795"/>
        <dbReference type="EC" id="3.1.1.61"/>
    </reaction>
</comment>
<feature type="active site" evidence="3 4">
    <location>
        <position position="197"/>
    </location>
</feature>
<dbReference type="EMBL" id="JAXIVS010000001">
    <property type="protein sequence ID" value="MDY7225466.1"/>
    <property type="molecule type" value="Genomic_DNA"/>
</dbReference>
<keyword evidence="3 5" id="KW-0597">Phosphoprotein</keyword>
<comment type="catalytic activity">
    <reaction evidence="3">
        <text>L-glutaminyl-[protein] + H2O = L-glutamyl-[protein] + NH4(+)</text>
        <dbReference type="Rhea" id="RHEA:16441"/>
        <dbReference type="Rhea" id="RHEA-COMP:10207"/>
        <dbReference type="Rhea" id="RHEA-COMP:10208"/>
        <dbReference type="ChEBI" id="CHEBI:15377"/>
        <dbReference type="ChEBI" id="CHEBI:28938"/>
        <dbReference type="ChEBI" id="CHEBI:29973"/>
        <dbReference type="ChEBI" id="CHEBI:30011"/>
        <dbReference type="EC" id="3.5.1.44"/>
    </reaction>
</comment>
<keyword evidence="3" id="KW-0963">Cytoplasm</keyword>
<keyword evidence="3 4" id="KW-0145">Chemotaxis</keyword>
<gene>
    <name evidence="3" type="primary">cheB</name>
    <name evidence="8" type="ORF">SYV04_03695</name>
</gene>
<feature type="domain" description="Response regulatory" evidence="6">
    <location>
        <begin position="5"/>
        <end position="123"/>
    </location>
</feature>
<evidence type="ECO:0000256" key="2">
    <source>
        <dbReference type="ARBA" id="ARBA00048267"/>
    </source>
</evidence>
<evidence type="ECO:0000259" key="6">
    <source>
        <dbReference type="PROSITE" id="PS50110"/>
    </source>
</evidence>
<reference evidence="8 9" key="1">
    <citation type="submission" date="2023-12" db="EMBL/GenBank/DDBJ databases">
        <title>the genome sequence of Hyalangium sp. s54d21.</title>
        <authorList>
            <person name="Zhang X."/>
        </authorList>
    </citation>
    <scope>NUCLEOTIDE SEQUENCE [LARGE SCALE GENOMIC DNA]</scope>
    <source>
        <strain evidence="9">s54d21</strain>
    </source>
</reference>
<comment type="caution">
    <text evidence="8">The sequence shown here is derived from an EMBL/GenBank/DDBJ whole genome shotgun (WGS) entry which is preliminary data.</text>
</comment>
<comment type="PTM">
    <text evidence="3">Phosphorylated by CheA. Phosphorylation of the N-terminal regulatory domain activates the methylesterase activity.</text>
</comment>
<comment type="domain">
    <text evidence="3">Contains a C-terminal catalytic domain, and an N-terminal region which modulates catalytic activity.</text>
</comment>
<feature type="domain" description="CheB-type methylesterase" evidence="7">
    <location>
        <begin position="154"/>
        <end position="351"/>
    </location>
</feature>
<evidence type="ECO:0000256" key="5">
    <source>
        <dbReference type="PROSITE-ProRule" id="PRU00169"/>
    </source>
</evidence>
<dbReference type="EC" id="3.1.1.61" evidence="3"/>
<dbReference type="RefSeq" id="WP_321544176.1">
    <property type="nucleotide sequence ID" value="NZ_JAXIVS010000001.1"/>
</dbReference>
<feature type="modified residue" description="4-aspartylphosphate" evidence="3 5">
    <location>
        <position position="56"/>
    </location>
</feature>
<comment type="subcellular location">
    <subcellularLocation>
        <location evidence="3">Cytoplasm</location>
    </subcellularLocation>
</comment>
<dbReference type="Pfam" id="PF00072">
    <property type="entry name" value="Response_reg"/>
    <property type="match status" value="1"/>
</dbReference>
<comment type="similarity">
    <text evidence="3">Belongs to the CheB family.</text>
</comment>
<keyword evidence="1 3" id="KW-0378">Hydrolase</keyword>
<dbReference type="CDD" id="cd16432">
    <property type="entry name" value="CheB_Rec"/>
    <property type="match status" value="1"/>
</dbReference>
<dbReference type="InterPro" id="IPR000673">
    <property type="entry name" value="Sig_transdc_resp-reg_Me-estase"/>
</dbReference>
<dbReference type="NCBIfam" id="NF001965">
    <property type="entry name" value="PRK00742.1"/>
    <property type="match status" value="1"/>
</dbReference>
<organism evidence="8 9">
    <name type="scientific">Hyalangium rubrum</name>
    <dbReference type="NCBI Taxonomy" id="3103134"/>
    <lineage>
        <taxon>Bacteria</taxon>
        <taxon>Pseudomonadati</taxon>
        <taxon>Myxococcota</taxon>
        <taxon>Myxococcia</taxon>
        <taxon>Myxococcales</taxon>
        <taxon>Cystobacterineae</taxon>
        <taxon>Archangiaceae</taxon>
        <taxon>Hyalangium</taxon>
    </lineage>
</organism>
<dbReference type="Pfam" id="PF01339">
    <property type="entry name" value="CheB_methylest"/>
    <property type="match status" value="1"/>
</dbReference>
<protein>
    <recommendedName>
        <fullName evidence="3">Protein-glutamate methylesterase/protein-glutamine glutaminase</fullName>
        <ecNumber evidence="3">3.1.1.61</ecNumber>
        <ecNumber evidence="3">3.5.1.44</ecNumber>
    </recommendedName>
</protein>
<accession>A0ABU5GWQ4</accession>
<dbReference type="PIRSF" id="PIRSF000876">
    <property type="entry name" value="RR_chemtxs_CheB"/>
    <property type="match status" value="1"/>
</dbReference>
<evidence type="ECO:0000256" key="4">
    <source>
        <dbReference type="PROSITE-ProRule" id="PRU00050"/>
    </source>
</evidence>
<dbReference type="InterPro" id="IPR011006">
    <property type="entry name" value="CheY-like_superfamily"/>
</dbReference>
<dbReference type="EC" id="3.5.1.44" evidence="3"/>
<dbReference type="HAMAP" id="MF_00099">
    <property type="entry name" value="CheB_chemtxs"/>
    <property type="match status" value="1"/>
</dbReference>
<dbReference type="SUPFAM" id="SSF52172">
    <property type="entry name" value="CheY-like"/>
    <property type="match status" value="1"/>
</dbReference>
<dbReference type="SMART" id="SM00448">
    <property type="entry name" value="REC"/>
    <property type="match status" value="1"/>
</dbReference>
<dbReference type="GO" id="GO:0008984">
    <property type="term" value="F:protein-glutamate methylesterase activity"/>
    <property type="evidence" value="ECO:0007669"/>
    <property type="project" value="UniProtKB-EC"/>
</dbReference>